<feature type="transmembrane region" description="Helical" evidence="7">
    <location>
        <begin position="265"/>
        <end position="283"/>
    </location>
</feature>
<gene>
    <name evidence="9" type="ORF">A2149_07960</name>
</gene>
<dbReference type="SUPFAM" id="SSF103473">
    <property type="entry name" value="MFS general substrate transporter"/>
    <property type="match status" value="1"/>
</dbReference>
<dbReference type="InterPro" id="IPR010290">
    <property type="entry name" value="TM_effector"/>
</dbReference>
<feature type="transmembrane region" description="Helical" evidence="7">
    <location>
        <begin position="352"/>
        <end position="371"/>
    </location>
</feature>
<sequence>MLPMKTSLFRQTFKALSHRNFKIFWSGQFISLIGTWMQSIAQGWLVYRLTNSPFMLGLVSSMTFLPVFFLSFVGGAVADRIERRKILIFTQASSMILALLLGILTSSGLIRIWHIIIIAGCFGLINSFDAPARQSFVVDLVGKEDLRNAIALNSSIFNSARIIGPAIGGVLISLFGEAFCFYINAVSYIAVLTGLNLIKPDNNLSNGPDSSFKKGLIEGFKYIRENKVIFFLLLMVGITSIFGMTFTVLMPIFAKSILKVGAKGLGYLMATAGFGSVFGALKMASGGTRTRLKTILLGGLAGSSFLVFFAFSKWFFLSLFFLFFVGLGMIMQIAMTNTFIQEIVPDHLRGRVMSVFTFMLLGMSPIGNFIAGGSAHLIGTPLTVGIGGFICLLSVIILGEMARSASSLQEKVTTK</sequence>
<evidence type="ECO:0000259" key="8">
    <source>
        <dbReference type="PROSITE" id="PS50850"/>
    </source>
</evidence>
<keyword evidence="5 7" id="KW-1133">Transmembrane helix</keyword>
<protein>
    <recommendedName>
        <fullName evidence="8">Major facilitator superfamily (MFS) profile domain-containing protein</fullName>
    </recommendedName>
</protein>
<evidence type="ECO:0000256" key="4">
    <source>
        <dbReference type="ARBA" id="ARBA00022692"/>
    </source>
</evidence>
<evidence type="ECO:0000256" key="7">
    <source>
        <dbReference type="SAM" id="Phobius"/>
    </source>
</evidence>
<reference evidence="9 10" key="1">
    <citation type="journal article" date="2016" name="Nat. Commun.">
        <title>Thousands of microbial genomes shed light on interconnected biogeochemical processes in an aquifer system.</title>
        <authorList>
            <person name="Anantharaman K."/>
            <person name="Brown C.T."/>
            <person name="Hug L.A."/>
            <person name="Sharon I."/>
            <person name="Castelle C.J."/>
            <person name="Probst A.J."/>
            <person name="Thomas B.C."/>
            <person name="Singh A."/>
            <person name="Wilkins M.J."/>
            <person name="Karaoz U."/>
            <person name="Brodie E.L."/>
            <person name="Williams K.H."/>
            <person name="Hubbard S.S."/>
            <person name="Banfield J.F."/>
        </authorList>
    </citation>
    <scope>NUCLEOTIDE SEQUENCE [LARGE SCALE GENOMIC DNA]</scope>
</reference>
<dbReference type="InterPro" id="IPR020846">
    <property type="entry name" value="MFS_dom"/>
</dbReference>
<keyword evidence="4 7" id="KW-0812">Transmembrane</keyword>
<dbReference type="CDD" id="cd06173">
    <property type="entry name" value="MFS_MefA_like"/>
    <property type="match status" value="1"/>
</dbReference>
<feature type="transmembrane region" description="Helical" evidence="7">
    <location>
        <begin position="228"/>
        <end position="253"/>
    </location>
</feature>
<keyword evidence="2" id="KW-0813">Transport</keyword>
<organism evidence="9 10">
    <name type="scientific">Candidatus Schekmanbacteria bacterium RBG_16_38_11</name>
    <dbReference type="NCBI Taxonomy" id="1817880"/>
    <lineage>
        <taxon>Bacteria</taxon>
        <taxon>Candidatus Schekmaniibacteriota</taxon>
    </lineage>
</organism>
<keyword evidence="6 7" id="KW-0472">Membrane</keyword>
<dbReference type="EMBL" id="MGDF01000074">
    <property type="protein sequence ID" value="OGL45904.1"/>
    <property type="molecule type" value="Genomic_DNA"/>
</dbReference>
<dbReference type="PANTHER" id="PTHR23513:SF11">
    <property type="entry name" value="STAPHYLOFERRIN A TRANSPORTER"/>
    <property type="match status" value="1"/>
</dbReference>
<dbReference type="PANTHER" id="PTHR23513">
    <property type="entry name" value="INTEGRAL MEMBRANE EFFLUX PROTEIN-RELATED"/>
    <property type="match status" value="1"/>
</dbReference>
<evidence type="ECO:0000256" key="3">
    <source>
        <dbReference type="ARBA" id="ARBA00022475"/>
    </source>
</evidence>
<evidence type="ECO:0000313" key="9">
    <source>
        <dbReference type="EMBL" id="OGL45904.1"/>
    </source>
</evidence>
<keyword evidence="3" id="KW-1003">Cell membrane</keyword>
<dbReference type="Pfam" id="PF05977">
    <property type="entry name" value="MFS_3"/>
    <property type="match status" value="1"/>
</dbReference>
<feature type="transmembrane region" description="Helical" evidence="7">
    <location>
        <begin position="317"/>
        <end position="340"/>
    </location>
</feature>
<proteinExistence type="predicted"/>
<feature type="transmembrane region" description="Helical" evidence="7">
    <location>
        <begin position="21"/>
        <end position="41"/>
    </location>
</feature>
<comment type="subcellular location">
    <subcellularLocation>
        <location evidence="1">Cell membrane</location>
        <topology evidence="1">Multi-pass membrane protein</topology>
    </subcellularLocation>
</comment>
<feature type="transmembrane region" description="Helical" evidence="7">
    <location>
        <begin position="377"/>
        <end position="398"/>
    </location>
</feature>
<dbReference type="GO" id="GO:0005886">
    <property type="term" value="C:plasma membrane"/>
    <property type="evidence" value="ECO:0007669"/>
    <property type="project" value="UniProtKB-SubCell"/>
</dbReference>
<dbReference type="InterPro" id="IPR036259">
    <property type="entry name" value="MFS_trans_sf"/>
</dbReference>
<dbReference type="PROSITE" id="PS50850">
    <property type="entry name" value="MFS"/>
    <property type="match status" value="1"/>
</dbReference>
<accession>A0A1F7RY39</accession>
<comment type="caution">
    <text evidence="9">The sequence shown here is derived from an EMBL/GenBank/DDBJ whole genome shotgun (WGS) entry which is preliminary data.</text>
</comment>
<evidence type="ECO:0000313" key="10">
    <source>
        <dbReference type="Proteomes" id="UP000178435"/>
    </source>
</evidence>
<dbReference type="Gene3D" id="1.20.1250.20">
    <property type="entry name" value="MFS general substrate transporter like domains"/>
    <property type="match status" value="1"/>
</dbReference>
<dbReference type="Proteomes" id="UP000178435">
    <property type="component" value="Unassembled WGS sequence"/>
</dbReference>
<feature type="transmembrane region" description="Helical" evidence="7">
    <location>
        <begin position="295"/>
        <end position="311"/>
    </location>
</feature>
<evidence type="ECO:0000256" key="6">
    <source>
        <dbReference type="ARBA" id="ARBA00023136"/>
    </source>
</evidence>
<dbReference type="AlphaFoldDB" id="A0A1F7RY39"/>
<evidence type="ECO:0000256" key="2">
    <source>
        <dbReference type="ARBA" id="ARBA00022448"/>
    </source>
</evidence>
<feature type="transmembrane region" description="Helical" evidence="7">
    <location>
        <begin position="53"/>
        <end position="74"/>
    </location>
</feature>
<evidence type="ECO:0000256" key="1">
    <source>
        <dbReference type="ARBA" id="ARBA00004651"/>
    </source>
</evidence>
<dbReference type="GO" id="GO:0022857">
    <property type="term" value="F:transmembrane transporter activity"/>
    <property type="evidence" value="ECO:0007669"/>
    <property type="project" value="InterPro"/>
</dbReference>
<feature type="domain" description="Major facilitator superfamily (MFS) profile" evidence="8">
    <location>
        <begin position="20"/>
        <end position="406"/>
    </location>
</feature>
<name>A0A1F7RY39_9BACT</name>
<feature type="transmembrane region" description="Helical" evidence="7">
    <location>
        <begin position="149"/>
        <end position="175"/>
    </location>
</feature>
<evidence type="ECO:0000256" key="5">
    <source>
        <dbReference type="ARBA" id="ARBA00022989"/>
    </source>
</evidence>